<accession>A0A4R6RPV5</accession>
<feature type="non-terminal residue" evidence="1">
    <location>
        <position position="73"/>
    </location>
</feature>
<sequence>MPSTSNSPVEAVKPAIVITDVSKTFTLKHTNSFKESVVAALQRKQLSSQFNAVDGLNLEVPEGQSIALLGRNG</sequence>
<reference evidence="1 2" key="1">
    <citation type="submission" date="2019-03" db="EMBL/GenBank/DDBJ databases">
        <title>Genomic analyses of the natural microbiome of Caenorhabditis elegans.</title>
        <authorList>
            <person name="Samuel B."/>
        </authorList>
    </citation>
    <scope>NUCLEOTIDE SEQUENCE [LARGE SCALE GENOMIC DNA]</scope>
    <source>
        <strain evidence="1 2">JUb18</strain>
    </source>
</reference>
<name>A0A4R6RPV5_9MICO</name>
<evidence type="ECO:0000313" key="2">
    <source>
        <dbReference type="Proteomes" id="UP000295601"/>
    </source>
</evidence>
<dbReference type="Proteomes" id="UP000295601">
    <property type="component" value="Unassembled WGS sequence"/>
</dbReference>
<dbReference type="AlphaFoldDB" id="A0A4R6RPV5"/>
<gene>
    <name evidence="1" type="ORF">EDF62_3534</name>
</gene>
<organism evidence="1 2">
    <name type="scientific">Leucobacter luti</name>
    <dbReference type="NCBI Taxonomy" id="340320"/>
    <lineage>
        <taxon>Bacteria</taxon>
        <taxon>Bacillati</taxon>
        <taxon>Actinomycetota</taxon>
        <taxon>Actinomycetes</taxon>
        <taxon>Micrococcales</taxon>
        <taxon>Microbacteriaceae</taxon>
        <taxon>Leucobacter</taxon>
    </lineage>
</organism>
<dbReference type="EMBL" id="SNYA01000019">
    <property type="protein sequence ID" value="TDP88811.1"/>
    <property type="molecule type" value="Genomic_DNA"/>
</dbReference>
<evidence type="ECO:0000313" key="1">
    <source>
        <dbReference type="EMBL" id="TDP88811.1"/>
    </source>
</evidence>
<comment type="caution">
    <text evidence="1">The sequence shown here is derived from an EMBL/GenBank/DDBJ whole genome shotgun (WGS) entry which is preliminary data.</text>
</comment>
<proteinExistence type="predicted"/>
<keyword evidence="2" id="KW-1185">Reference proteome</keyword>
<protein>
    <submittedName>
        <fullName evidence="1">Uncharacterized protein</fullName>
    </submittedName>
</protein>